<dbReference type="InterPro" id="IPR019587">
    <property type="entry name" value="Polyketide_cyclase/dehydratase"/>
</dbReference>
<dbReference type="Proteomes" id="UP000011723">
    <property type="component" value="Chromosome"/>
</dbReference>
<evidence type="ECO:0000313" key="1">
    <source>
        <dbReference type="EMBL" id="AGF72040.1"/>
    </source>
</evidence>
<dbReference type="SUPFAM" id="SSF55961">
    <property type="entry name" value="Bet v1-like"/>
    <property type="match status" value="1"/>
</dbReference>
<dbReference type="KEGG" id="chn:A605_05170"/>
<name>M1NX29_9CORY</name>
<dbReference type="Pfam" id="PF10604">
    <property type="entry name" value="Polyketide_cyc2"/>
    <property type="match status" value="1"/>
</dbReference>
<dbReference type="PATRIC" id="fig|1121362.3.peg.1039"/>
<organism evidence="1 2">
    <name type="scientific">Corynebacterium halotolerans YIM 70093 = DSM 44683</name>
    <dbReference type="NCBI Taxonomy" id="1121362"/>
    <lineage>
        <taxon>Bacteria</taxon>
        <taxon>Bacillati</taxon>
        <taxon>Actinomycetota</taxon>
        <taxon>Actinomycetes</taxon>
        <taxon>Mycobacteriales</taxon>
        <taxon>Corynebacteriaceae</taxon>
        <taxon>Corynebacterium</taxon>
    </lineage>
</organism>
<dbReference type="InterPro" id="IPR023393">
    <property type="entry name" value="START-like_dom_sf"/>
</dbReference>
<protein>
    <recommendedName>
        <fullName evidence="3">Coenzyme Q-binding protein COQ10 START domain-containing protein</fullName>
    </recommendedName>
</protein>
<gene>
    <name evidence="1" type="ORF">A605_05170</name>
</gene>
<reference evidence="1 2" key="1">
    <citation type="journal article" date="2012" name="Stand. Genomic Sci.">
        <title>Genome sequence of the halotolerant bacterium Corynebacterium halotolerans type strain YIM 70093(T) (= DSM 44683(T)).</title>
        <authorList>
            <person name="Ruckert C."/>
            <person name="Albersmeier A."/>
            <person name="Al-Dilaimi A."/>
            <person name="Niehaus K."/>
            <person name="Szczepanowski R."/>
            <person name="Kalinowski J."/>
        </authorList>
    </citation>
    <scope>NUCLEOTIDE SEQUENCE [LARGE SCALE GENOMIC DNA]</scope>
    <source>
        <strain evidence="1">YIM 70093</strain>
    </source>
</reference>
<dbReference type="OrthoDB" id="5402478at2"/>
<dbReference type="RefSeq" id="WP_015400459.1">
    <property type="nucleotide sequence ID" value="NC_020302.1"/>
</dbReference>
<dbReference type="EMBL" id="CP003697">
    <property type="protein sequence ID" value="AGF72040.1"/>
    <property type="molecule type" value="Genomic_DNA"/>
</dbReference>
<evidence type="ECO:0008006" key="3">
    <source>
        <dbReference type="Google" id="ProtNLM"/>
    </source>
</evidence>
<sequence length="208" mass="22558">MAHRHTLARQGESAPFHFETTWRVPAEAEQVWRVLSDVSSWPDWWPGMRTARMRGSGDRASLMVQSPLGYRLRFAIALLSSEPPTSAELTVDGDLRGEGSFTAHQDADGTRLTITWCVVTRRRLIGAVRPVATWAHDAVMAAGQRGLRRACERSSNRSRLPASGAAVSSKVLGGVLVLVSGGLIGGRLLRARRERAAAGQPEELPVGA</sequence>
<proteinExistence type="predicted"/>
<dbReference type="HOGENOM" id="CLU_114455_0_0_11"/>
<dbReference type="AlphaFoldDB" id="M1NX29"/>
<dbReference type="eggNOG" id="COG3832">
    <property type="taxonomic scope" value="Bacteria"/>
</dbReference>
<accession>M1NX29</accession>
<keyword evidence="2" id="KW-1185">Reference proteome</keyword>
<dbReference type="Gene3D" id="3.30.530.20">
    <property type="match status" value="1"/>
</dbReference>
<evidence type="ECO:0000313" key="2">
    <source>
        <dbReference type="Proteomes" id="UP000011723"/>
    </source>
</evidence>